<keyword evidence="2 15" id="KW-0813">Transport</keyword>
<dbReference type="InterPro" id="IPR036719">
    <property type="entry name" value="Neuro-gated_channel_TM_sf"/>
</dbReference>
<keyword evidence="7 15" id="KW-0406">Ion transport</keyword>
<dbReference type="AlphaFoldDB" id="A0A6P8HAY3"/>
<dbReference type="CDD" id="cd19051">
    <property type="entry name" value="LGIC_TM_cation"/>
    <property type="match status" value="1"/>
</dbReference>
<evidence type="ECO:0000256" key="4">
    <source>
        <dbReference type="ARBA" id="ARBA00022692"/>
    </source>
</evidence>
<evidence type="ECO:0000256" key="8">
    <source>
        <dbReference type="ARBA" id="ARBA00023136"/>
    </source>
</evidence>
<keyword evidence="10" id="KW-0675">Receptor</keyword>
<keyword evidence="8 15" id="KW-0472">Membrane</keyword>
<evidence type="ECO:0000256" key="1">
    <source>
        <dbReference type="ARBA" id="ARBA00009237"/>
    </source>
</evidence>
<dbReference type="InterPro" id="IPR038050">
    <property type="entry name" value="Neuro_actylchol_rec"/>
</dbReference>
<keyword evidence="11" id="KW-0325">Glycoprotein</keyword>
<accession>A0A6P8HAY3</accession>
<feature type="signal peptide" evidence="15">
    <location>
        <begin position="1"/>
        <end position="31"/>
    </location>
</feature>
<evidence type="ECO:0000256" key="6">
    <source>
        <dbReference type="ARBA" id="ARBA00023018"/>
    </source>
</evidence>
<feature type="transmembrane region" description="Helical" evidence="15">
    <location>
        <begin position="303"/>
        <end position="330"/>
    </location>
</feature>
<keyword evidence="12" id="KW-1071">Ligand-gated ion channel</keyword>
<dbReference type="FunFam" id="2.70.170.10:FF:000016">
    <property type="entry name" value="Nicotinic acetylcholine receptor subunit"/>
    <property type="match status" value="1"/>
</dbReference>
<feature type="transmembrane region" description="Helical" evidence="15">
    <location>
        <begin position="421"/>
        <end position="441"/>
    </location>
</feature>
<dbReference type="Gene3D" id="1.20.58.390">
    <property type="entry name" value="Neurotransmitter-gated ion-channel transmembrane domain"/>
    <property type="match status" value="1"/>
</dbReference>
<proteinExistence type="inferred from homology"/>
<evidence type="ECO:0000313" key="19">
    <source>
        <dbReference type="RefSeq" id="XP_031553629.1"/>
    </source>
</evidence>
<protein>
    <submittedName>
        <fullName evidence="19">Neuronal acetylcholine receptor subunit alpha-3-like</fullName>
    </submittedName>
</protein>
<evidence type="ECO:0000259" key="16">
    <source>
        <dbReference type="Pfam" id="PF02931"/>
    </source>
</evidence>
<dbReference type="OrthoDB" id="5975154at2759"/>
<dbReference type="KEGG" id="aten:116290666"/>
<name>A0A6P8HAY3_ACTTE</name>
<dbReference type="NCBIfam" id="TIGR00860">
    <property type="entry name" value="LIC"/>
    <property type="match status" value="1"/>
</dbReference>
<feature type="chain" id="PRO_5028510135" evidence="15">
    <location>
        <begin position="32"/>
        <end position="446"/>
    </location>
</feature>
<feature type="domain" description="Neurotransmitter-gated ion-channel ligand-binding" evidence="16">
    <location>
        <begin position="36"/>
        <end position="241"/>
    </location>
</feature>
<dbReference type="GeneID" id="116290666"/>
<dbReference type="PRINTS" id="PR00254">
    <property type="entry name" value="NICOTINICR"/>
</dbReference>
<dbReference type="GO" id="GO:0045211">
    <property type="term" value="C:postsynaptic membrane"/>
    <property type="evidence" value="ECO:0007669"/>
    <property type="project" value="InterPro"/>
</dbReference>
<dbReference type="SUPFAM" id="SSF63712">
    <property type="entry name" value="Nicotinic receptor ligand binding domain-like"/>
    <property type="match status" value="1"/>
</dbReference>
<dbReference type="Pfam" id="PF02931">
    <property type="entry name" value="Neur_chan_LBD"/>
    <property type="match status" value="1"/>
</dbReference>
<evidence type="ECO:0000256" key="5">
    <source>
        <dbReference type="ARBA" id="ARBA00022989"/>
    </source>
</evidence>
<dbReference type="InterPro" id="IPR018000">
    <property type="entry name" value="Neurotransmitter_ion_chnl_CS"/>
</dbReference>
<keyword evidence="15" id="KW-0732">Signal</keyword>
<keyword evidence="3" id="KW-1003">Cell membrane</keyword>
<gene>
    <name evidence="19" type="primary">LOC116290666</name>
</gene>
<dbReference type="Proteomes" id="UP000515163">
    <property type="component" value="Unplaced"/>
</dbReference>
<feature type="domain" description="Neurotransmitter-gated ion-channel transmembrane" evidence="17">
    <location>
        <begin position="249"/>
        <end position="364"/>
    </location>
</feature>
<evidence type="ECO:0000256" key="11">
    <source>
        <dbReference type="ARBA" id="ARBA00023180"/>
    </source>
</evidence>
<keyword evidence="9" id="KW-1015">Disulfide bond</keyword>
<sequence>MVNLKMMVDYSPRVLLLELLVLQVWIHDCTSSQIDKLTEKLFNGYNPKARPVLRDGDVVNVTFDLALRHVMKVNEKSEVLTTNVWVKQYWNDPRLVWNKTEYSGLDSIILEQNRLWLPEIYLLNSATANMEANGEGSDLVVQHNGNISWLNPAVIQSSCTIDIVHFPFDDQVCEIRFGSWSFTTSYVDFIAAGDSADLSHYEENGEWILLSSKPVRLVKQYDCCDGWYPEVAYKIHLRRRTLYYIMNFILPCILIAVLTLLVFLLPPESGERMSFGVTVLLSFTILILMLMDKLPPTSNAIPLLGVYYACTIIEVSLAMFVACLLMRIYYPENSSATLPIWAKVFILNYCARIVGLKEAADRMKQGLVIQGLQQAKLRDNLDDSTPTTNKINIVTDSILRKEDAEGIQEEWRISSVILNRVFALIYLATIIVTLLAVMLQAPRFTD</sequence>
<evidence type="ECO:0000256" key="10">
    <source>
        <dbReference type="ARBA" id="ARBA00023170"/>
    </source>
</evidence>
<dbReference type="InParanoid" id="A0A6P8HAY3"/>
<comment type="subcellular location">
    <subcellularLocation>
        <location evidence="14">Synaptic cell membrane</location>
        <topology evidence="14">Multi-pass membrane protein</topology>
    </subcellularLocation>
</comment>
<reference evidence="19" key="1">
    <citation type="submission" date="2025-08" db="UniProtKB">
        <authorList>
            <consortium name="RefSeq"/>
        </authorList>
    </citation>
    <scope>IDENTIFICATION</scope>
    <source>
        <tissue evidence="19">Tentacle</tissue>
    </source>
</reference>
<dbReference type="PANTHER" id="PTHR18945">
    <property type="entry name" value="NEUROTRANSMITTER GATED ION CHANNEL"/>
    <property type="match status" value="1"/>
</dbReference>
<dbReference type="Pfam" id="PF02932">
    <property type="entry name" value="Neur_chan_memb"/>
    <property type="match status" value="1"/>
</dbReference>
<dbReference type="InterPro" id="IPR036734">
    <property type="entry name" value="Neur_chan_lig-bd_sf"/>
</dbReference>
<evidence type="ECO:0000256" key="15">
    <source>
        <dbReference type="RuleBase" id="RU000687"/>
    </source>
</evidence>
<evidence type="ECO:0000256" key="13">
    <source>
        <dbReference type="ARBA" id="ARBA00023303"/>
    </source>
</evidence>
<feature type="transmembrane region" description="Helical" evidence="15">
    <location>
        <begin position="272"/>
        <end position="291"/>
    </location>
</feature>
<dbReference type="InterPro" id="IPR006201">
    <property type="entry name" value="Neur_channel"/>
</dbReference>
<dbReference type="RefSeq" id="XP_031553629.1">
    <property type="nucleotide sequence ID" value="XM_031697769.1"/>
</dbReference>
<dbReference type="PROSITE" id="PS00236">
    <property type="entry name" value="NEUROTR_ION_CHANNEL"/>
    <property type="match status" value="1"/>
</dbReference>
<dbReference type="FunFam" id="1.20.58.390:FF:000043">
    <property type="entry name" value="AcetylCholine Receptor"/>
    <property type="match status" value="1"/>
</dbReference>
<feature type="transmembrane region" description="Helical" evidence="15">
    <location>
        <begin position="242"/>
        <end position="266"/>
    </location>
</feature>
<keyword evidence="6" id="KW-0770">Synapse</keyword>
<dbReference type="GO" id="GO:0022848">
    <property type="term" value="F:acetylcholine-gated monoatomic cation-selective channel activity"/>
    <property type="evidence" value="ECO:0007669"/>
    <property type="project" value="InterPro"/>
</dbReference>
<dbReference type="InterPro" id="IPR002394">
    <property type="entry name" value="Nicotinic_acetylcholine_rcpt"/>
</dbReference>
<dbReference type="InterPro" id="IPR006029">
    <property type="entry name" value="Neurotrans-gated_channel_TM"/>
</dbReference>
<evidence type="ECO:0000256" key="14">
    <source>
        <dbReference type="ARBA" id="ARBA00034099"/>
    </source>
</evidence>
<dbReference type="GO" id="GO:0004888">
    <property type="term" value="F:transmembrane signaling receptor activity"/>
    <property type="evidence" value="ECO:0007669"/>
    <property type="project" value="InterPro"/>
</dbReference>
<dbReference type="InterPro" id="IPR006202">
    <property type="entry name" value="Neur_chan_lig-bd"/>
</dbReference>
<comment type="similarity">
    <text evidence="1">Belongs to the ligand-gated ion channel (TC 1.A.9) family. Acetylcholine receptor (TC 1.A.9.1) subfamily.</text>
</comment>
<dbReference type="PRINTS" id="PR00252">
    <property type="entry name" value="NRIONCHANNEL"/>
</dbReference>
<dbReference type="Gene3D" id="2.70.170.10">
    <property type="entry name" value="Neurotransmitter-gated ion-channel ligand-binding domain"/>
    <property type="match status" value="1"/>
</dbReference>
<evidence type="ECO:0000256" key="7">
    <source>
        <dbReference type="ARBA" id="ARBA00023065"/>
    </source>
</evidence>
<feature type="transmembrane region" description="Helical" evidence="15">
    <location>
        <begin position="336"/>
        <end position="355"/>
    </location>
</feature>
<evidence type="ECO:0000256" key="9">
    <source>
        <dbReference type="ARBA" id="ARBA00023157"/>
    </source>
</evidence>
<keyword evidence="4 15" id="KW-0812">Transmembrane</keyword>
<dbReference type="SUPFAM" id="SSF90112">
    <property type="entry name" value="Neurotransmitter-gated ion-channel transmembrane pore"/>
    <property type="match status" value="1"/>
</dbReference>
<keyword evidence="13 15" id="KW-0407">Ion channel</keyword>
<evidence type="ECO:0000256" key="12">
    <source>
        <dbReference type="ARBA" id="ARBA00023286"/>
    </source>
</evidence>
<keyword evidence="18" id="KW-1185">Reference proteome</keyword>
<evidence type="ECO:0000313" key="18">
    <source>
        <dbReference type="Proteomes" id="UP000515163"/>
    </source>
</evidence>
<evidence type="ECO:0000259" key="17">
    <source>
        <dbReference type="Pfam" id="PF02932"/>
    </source>
</evidence>
<keyword evidence="5 15" id="KW-1133">Transmembrane helix</keyword>
<dbReference type="CDD" id="cd18997">
    <property type="entry name" value="LGIC_ECD_nAChR"/>
    <property type="match status" value="1"/>
</dbReference>
<evidence type="ECO:0000256" key="2">
    <source>
        <dbReference type="ARBA" id="ARBA00022448"/>
    </source>
</evidence>
<organism evidence="18 19">
    <name type="scientific">Actinia tenebrosa</name>
    <name type="common">Australian red waratah sea anemone</name>
    <dbReference type="NCBI Taxonomy" id="6105"/>
    <lineage>
        <taxon>Eukaryota</taxon>
        <taxon>Metazoa</taxon>
        <taxon>Cnidaria</taxon>
        <taxon>Anthozoa</taxon>
        <taxon>Hexacorallia</taxon>
        <taxon>Actiniaria</taxon>
        <taxon>Actiniidae</taxon>
        <taxon>Actinia</taxon>
    </lineage>
</organism>
<evidence type="ECO:0000256" key="3">
    <source>
        <dbReference type="ARBA" id="ARBA00022475"/>
    </source>
</evidence>